<gene>
    <name evidence="1" type="ORF">G4223_11010</name>
</gene>
<dbReference type="RefSeq" id="WP_163679211.1">
    <property type="nucleotide sequence ID" value="NZ_JAAIYP010000037.1"/>
</dbReference>
<protein>
    <submittedName>
        <fullName evidence="1">Uncharacterized protein</fullName>
    </submittedName>
</protein>
<name>A0A7C9QVY2_9PROT</name>
<reference evidence="1 2" key="1">
    <citation type="submission" date="2020-02" db="EMBL/GenBank/DDBJ databases">
        <authorList>
            <person name="Dziuba M."/>
            <person name="Kuznetsov B."/>
            <person name="Mardanov A."/>
            <person name="Ravin N."/>
            <person name="Grouzdev D."/>
        </authorList>
    </citation>
    <scope>NUCLEOTIDE SEQUENCE [LARGE SCALE GENOMIC DNA]</scope>
    <source>
        <strain evidence="1 2">SpK</strain>
    </source>
</reference>
<dbReference type="EMBL" id="JAAIYP010000037">
    <property type="protein sequence ID" value="NFV80636.1"/>
    <property type="molecule type" value="Genomic_DNA"/>
</dbReference>
<dbReference type="Proteomes" id="UP000480684">
    <property type="component" value="Unassembled WGS sequence"/>
</dbReference>
<sequence>MKCCATCPHRISCRVPGDLLRFGEVAHRLEQQHRSPLLQQRLHYYMDRPDCLVDAGYVDP</sequence>
<accession>A0A7C9QVY2</accession>
<organism evidence="1 2">
    <name type="scientific">Magnetospirillum aberrantis SpK</name>
    <dbReference type="NCBI Taxonomy" id="908842"/>
    <lineage>
        <taxon>Bacteria</taxon>
        <taxon>Pseudomonadati</taxon>
        <taxon>Pseudomonadota</taxon>
        <taxon>Alphaproteobacteria</taxon>
        <taxon>Rhodospirillales</taxon>
        <taxon>Rhodospirillaceae</taxon>
        <taxon>Magnetospirillum</taxon>
    </lineage>
</organism>
<comment type="caution">
    <text evidence="1">The sequence shown here is derived from an EMBL/GenBank/DDBJ whole genome shotgun (WGS) entry which is preliminary data.</text>
</comment>
<keyword evidence="2" id="KW-1185">Reference proteome</keyword>
<evidence type="ECO:0000313" key="2">
    <source>
        <dbReference type="Proteomes" id="UP000480684"/>
    </source>
</evidence>
<dbReference type="AlphaFoldDB" id="A0A7C9QVY2"/>
<proteinExistence type="predicted"/>
<evidence type="ECO:0000313" key="1">
    <source>
        <dbReference type="EMBL" id="NFV80636.1"/>
    </source>
</evidence>